<evidence type="ECO:0008006" key="3">
    <source>
        <dbReference type="Google" id="ProtNLM"/>
    </source>
</evidence>
<dbReference type="PANTHER" id="PTHR33018:SF31">
    <property type="entry name" value="TRANSPOSASE, PTTA_EN_SPM, PLANT"/>
    <property type="match status" value="1"/>
</dbReference>
<dbReference type="Proteomes" id="UP000235145">
    <property type="component" value="Unassembled WGS sequence"/>
</dbReference>
<keyword evidence="2" id="KW-1185">Reference proteome</keyword>
<protein>
    <recommendedName>
        <fullName evidence="3">Transposase, Ptta/En/Spm, plant</fullName>
    </recommendedName>
</protein>
<accession>A0A9R1VT05</accession>
<dbReference type="AlphaFoldDB" id="A0A9R1VT05"/>
<sequence>MESDSASDHDEDSKQRGLTTKTKANKVKLVITYNKKGVPVGKEATKLSTFEGLVARTMVPITYDSWLKVSEGVREGLWQYVLFVVDPKSRKQILQSIGKKWRNFKHYLYAKFIKNRSKDPKANLFKPPKDYPFIKKEDWKVFVSHRVTKKWEEKSMKAKNTRAHHKYNHRLSKKGYDGLINDIMQETGKTEEEINRTVLWKKARELKIGGYDADVKTIVDKIDERRLSLLRRAMSVVKGLFSRVEEELIQASTHLYQINVRYTLGKHTHTSLTSLYNLHRHTLFIGPPAAHVYTTAHVCTAAQACMAAHRVCSHTHFYGRAHSLTYYNQHNKPQDPTKTYTR</sequence>
<organism evidence="1 2">
    <name type="scientific">Lactuca sativa</name>
    <name type="common">Garden lettuce</name>
    <dbReference type="NCBI Taxonomy" id="4236"/>
    <lineage>
        <taxon>Eukaryota</taxon>
        <taxon>Viridiplantae</taxon>
        <taxon>Streptophyta</taxon>
        <taxon>Embryophyta</taxon>
        <taxon>Tracheophyta</taxon>
        <taxon>Spermatophyta</taxon>
        <taxon>Magnoliopsida</taxon>
        <taxon>eudicotyledons</taxon>
        <taxon>Gunneridae</taxon>
        <taxon>Pentapetalae</taxon>
        <taxon>asterids</taxon>
        <taxon>campanulids</taxon>
        <taxon>Asterales</taxon>
        <taxon>Asteraceae</taxon>
        <taxon>Cichorioideae</taxon>
        <taxon>Cichorieae</taxon>
        <taxon>Lactucinae</taxon>
        <taxon>Lactuca</taxon>
    </lineage>
</organism>
<proteinExistence type="predicted"/>
<name>A0A9R1VT05_LACSA</name>
<evidence type="ECO:0000313" key="2">
    <source>
        <dbReference type="Proteomes" id="UP000235145"/>
    </source>
</evidence>
<comment type="caution">
    <text evidence="1">The sequence shown here is derived from an EMBL/GenBank/DDBJ whole genome shotgun (WGS) entry which is preliminary data.</text>
</comment>
<dbReference type="PANTHER" id="PTHR33018">
    <property type="entry name" value="OS10G0338966 PROTEIN-RELATED"/>
    <property type="match status" value="1"/>
</dbReference>
<reference evidence="1 2" key="1">
    <citation type="journal article" date="2017" name="Nat. Commun.">
        <title>Genome assembly with in vitro proximity ligation data and whole-genome triplication in lettuce.</title>
        <authorList>
            <person name="Reyes-Chin-Wo S."/>
            <person name="Wang Z."/>
            <person name="Yang X."/>
            <person name="Kozik A."/>
            <person name="Arikit S."/>
            <person name="Song C."/>
            <person name="Xia L."/>
            <person name="Froenicke L."/>
            <person name="Lavelle D.O."/>
            <person name="Truco M.J."/>
            <person name="Xia R."/>
            <person name="Zhu S."/>
            <person name="Xu C."/>
            <person name="Xu H."/>
            <person name="Xu X."/>
            <person name="Cox K."/>
            <person name="Korf I."/>
            <person name="Meyers B.C."/>
            <person name="Michelmore R.W."/>
        </authorList>
    </citation>
    <scope>NUCLEOTIDE SEQUENCE [LARGE SCALE GENOMIC DNA]</scope>
    <source>
        <strain evidence="2">cv. Salinas</strain>
        <tissue evidence="1">Seedlings</tissue>
    </source>
</reference>
<dbReference type="EMBL" id="NBSK02000004">
    <property type="protein sequence ID" value="KAJ0210128.1"/>
    <property type="molecule type" value="Genomic_DNA"/>
</dbReference>
<gene>
    <name evidence="1" type="ORF">LSAT_V11C400179940</name>
</gene>
<evidence type="ECO:0000313" key="1">
    <source>
        <dbReference type="EMBL" id="KAJ0210128.1"/>
    </source>
</evidence>